<evidence type="ECO:0000256" key="1">
    <source>
        <dbReference type="SAM" id="MobiDB-lite"/>
    </source>
</evidence>
<reference evidence="2 3" key="1">
    <citation type="submission" date="2015-07" db="EMBL/GenBank/DDBJ databases">
        <title>Comparative genomics of the Sigatoka disease complex on banana suggests a link between parallel evolutionary changes in Pseudocercospora fijiensis and Pseudocercospora eumusae and increased virulence on the banana host.</title>
        <authorList>
            <person name="Chang T.-C."/>
            <person name="Salvucci A."/>
            <person name="Crous P.W."/>
            <person name="Stergiopoulos I."/>
        </authorList>
    </citation>
    <scope>NUCLEOTIDE SEQUENCE [LARGE SCALE GENOMIC DNA]</scope>
    <source>
        <strain evidence="2 3">CBS 114824</strain>
    </source>
</reference>
<keyword evidence="3" id="KW-1185">Reference proteome</keyword>
<dbReference type="Proteomes" id="UP000070133">
    <property type="component" value="Unassembled WGS sequence"/>
</dbReference>
<proteinExistence type="predicted"/>
<protein>
    <submittedName>
        <fullName evidence="2">Uncharacterized protein</fullName>
    </submittedName>
</protein>
<feature type="compositionally biased region" description="Low complexity" evidence="1">
    <location>
        <begin position="153"/>
        <end position="165"/>
    </location>
</feature>
<dbReference type="OrthoDB" id="10311174at2759"/>
<feature type="compositionally biased region" description="Basic and acidic residues" evidence="1">
    <location>
        <begin position="61"/>
        <end position="71"/>
    </location>
</feature>
<feature type="region of interest" description="Disordered" evidence="1">
    <location>
        <begin position="131"/>
        <end position="172"/>
    </location>
</feature>
<dbReference type="EMBL" id="LFZN01000211">
    <property type="protein sequence ID" value="KXS95542.1"/>
    <property type="molecule type" value="Genomic_DNA"/>
</dbReference>
<sequence length="183" mass="20145">MCILTIRSWPCGHSRCTSTDVCMDALSMPGTAPYDCPFATHSFQRQRSRDWPCPICRRRSLSEQESHDRDPGSLPASMSPREMQQQALRLQRAAREQQGQRAADLRRASQQLQQDRQSIGLPPFLNSAEQLHEGSPAARPTSCSTGHDAEDLTSGSSDTTSSPSSPVTPPYASAVHTLCFSRT</sequence>
<comment type="caution">
    <text evidence="2">The sequence shown here is derived from an EMBL/GenBank/DDBJ whole genome shotgun (WGS) entry which is preliminary data.</text>
</comment>
<organism evidence="2 3">
    <name type="scientific">Pseudocercospora eumusae</name>
    <dbReference type="NCBI Taxonomy" id="321146"/>
    <lineage>
        <taxon>Eukaryota</taxon>
        <taxon>Fungi</taxon>
        <taxon>Dikarya</taxon>
        <taxon>Ascomycota</taxon>
        <taxon>Pezizomycotina</taxon>
        <taxon>Dothideomycetes</taxon>
        <taxon>Dothideomycetidae</taxon>
        <taxon>Mycosphaerellales</taxon>
        <taxon>Mycosphaerellaceae</taxon>
        <taxon>Pseudocercospora</taxon>
    </lineage>
</organism>
<accession>A0A139GZF9</accession>
<evidence type="ECO:0000313" key="3">
    <source>
        <dbReference type="Proteomes" id="UP000070133"/>
    </source>
</evidence>
<name>A0A139GZF9_9PEZI</name>
<feature type="region of interest" description="Disordered" evidence="1">
    <location>
        <begin position="61"/>
        <end position="115"/>
    </location>
</feature>
<feature type="compositionally biased region" description="Low complexity" evidence="1">
    <location>
        <begin position="81"/>
        <end position="102"/>
    </location>
</feature>
<gene>
    <name evidence="2" type="ORF">AC578_6994</name>
</gene>
<evidence type="ECO:0000313" key="2">
    <source>
        <dbReference type="EMBL" id="KXS95542.1"/>
    </source>
</evidence>
<dbReference type="AlphaFoldDB" id="A0A139GZF9"/>